<evidence type="ECO:0000313" key="3">
    <source>
        <dbReference type="Proteomes" id="UP000647241"/>
    </source>
</evidence>
<gene>
    <name evidence="2" type="ORF">GCM10011585_08000</name>
</gene>
<comment type="caution">
    <text evidence="2">The sequence shown here is derived from an EMBL/GenBank/DDBJ whole genome shotgun (WGS) entry which is preliminary data.</text>
</comment>
<evidence type="ECO:0008006" key="4">
    <source>
        <dbReference type="Google" id="ProtNLM"/>
    </source>
</evidence>
<dbReference type="EMBL" id="BMGT01000001">
    <property type="protein sequence ID" value="GGG68457.1"/>
    <property type="molecule type" value="Genomic_DNA"/>
</dbReference>
<keyword evidence="3" id="KW-1185">Reference proteome</keyword>
<dbReference type="InterPro" id="IPR008928">
    <property type="entry name" value="6-hairpin_glycosidase_sf"/>
</dbReference>
<dbReference type="AlphaFoldDB" id="A0A917H5X0"/>
<dbReference type="Proteomes" id="UP000647241">
    <property type="component" value="Unassembled WGS sequence"/>
</dbReference>
<dbReference type="PROSITE" id="PS51318">
    <property type="entry name" value="TAT"/>
    <property type="match status" value="1"/>
</dbReference>
<evidence type="ECO:0000313" key="2">
    <source>
        <dbReference type="EMBL" id="GGG68457.1"/>
    </source>
</evidence>
<dbReference type="InterPro" id="IPR006311">
    <property type="entry name" value="TAT_signal"/>
</dbReference>
<dbReference type="Pfam" id="PF14614">
    <property type="entry name" value="DUF4450"/>
    <property type="match status" value="1"/>
</dbReference>
<dbReference type="SUPFAM" id="SSF48208">
    <property type="entry name" value="Six-hairpin glycosidases"/>
    <property type="match status" value="1"/>
</dbReference>
<reference evidence="2" key="2">
    <citation type="submission" date="2020-09" db="EMBL/GenBank/DDBJ databases">
        <authorList>
            <person name="Sun Q."/>
            <person name="Zhou Y."/>
        </authorList>
    </citation>
    <scope>NUCLEOTIDE SEQUENCE</scope>
    <source>
        <strain evidence="2">CGMCC 1.12997</strain>
    </source>
</reference>
<dbReference type="RefSeq" id="WP_188552825.1">
    <property type="nucleotide sequence ID" value="NZ_BMGT01000001.1"/>
</dbReference>
<accession>A0A917H5X0</accession>
<organism evidence="2 3">
    <name type="scientific">Edaphobacter dinghuensis</name>
    <dbReference type="NCBI Taxonomy" id="1560005"/>
    <lineage>
        <taxon>Bacteria</taxon>
        <taxon>Pseudomonadati</taxon>
        <taxon>Acidobacteriota</taxon>
        <taxon>Terriglobia</taxon>
        <taxon>Terriglobales</taxon>
        <taxon>Acidobacteriaceae</taxon>
        <taxon>Edaphobacter</taxon>
    </lineage>
</organism>
<dbReference type="Gene3D" id="1.50.10.10">
    <property type="match status" value="1"/>
</dbReference>
<proteinExistence type="predicted"/>
<dbReference type="InterPro" id="IPR012341">
    <property type="entry name" value="6hp_glycosidase-like_sf"/>
</dbReference>
<sequence length="1153" mass="127530">MISFSDWTRRRFLTRSAAAAALSTGPLERLLAQSAPAKRVRSAGDSPEVISGGIRPLLKDNTSRPLRYIPENGDFLIANGKEFFNRPLYGPNNAFRVDAGDLPEFSLYLPGHGGNLRIGIANGTTSKWAFQADTVTTRYRPGRMIYEIRDRLLSNGLLKLELMTQGEGAGIYLAVTPQDLPSRTMLTWAFGGVSGRKGRRGGDIGCEVEPVSQFFQLRPEECSGNSYKIEGSTAYQQSHAASMQLSFPSGATLGTANAKDWNTDWETLANSTAGELPILTGSVPLETAPLYIAIRRVFAQETLPVAHDAVAFSARSQQIAAIASSVQFATPDAYINAAIPALNIAADALWDAQQQCVMHGAVAWRNPLAGWRGPYALDALGNHDRMKQQLRHWIARQNLAPLPTRSADDSSATGPADPNTHLTRKESLLHSNGDISHNHYDMNLVFFDALLRHLRWTGDLEFAREVWPALNRHIQWEQRLFRRTYDDLQSTSNKKELPLYEAYACIWASDNLQYNGGGAAHSTAYNFFLNKTAASIARLLKEDPTPYESEASLIYEAMQQLLWLPEQGTFAESKDILGLQTTYTNPALWSMYHAIDSEVPSARQAWQMVAESLATLRHVPIHGPDVPSGDWFLLPCSDWLPYVWSLNLLLLAENSHAALALWQTGMRDEAFALLKGNLLDSMFMGLCPGNLHMTSQLDVHRQESQRDFGDPIGITSRALIEGLYGIQPDLLHNSLVIRPGFPASWNEVALHHPDIDFTWRREGLNETFEIVSHLQKPVELALILPAATMTLPVITANGRPVTAHFDSEAVGSPSIRIRFAAEPSWKISIHWHGVAPLARPVLRTYHLNETVSLPSGLTYSLIDDPQSCLRDGVAIKPGHHTIFARMQQQDCRYWLPISFEVIAPQLLLGDTAASVSSSTIIDPIELAPFFEGHINDIFTRSYAAPRSPFCSLALPETLLGGWANFDQQAAIDDTGLRNAKGTLHTSINVPFLTPESPSAPNCSFISQWELDQQAIEFSVSGNARILYLLMAGTTYPQASHMQHGTVSAIYKDGTSSKLVLRTPETWWPIEQDYLLDDYLFINDAPLPPRVDLRTGQTRLLDPATFRGKGRPIQGGSATILTLDLHPERELASIKIECSLYGVVLALLAATLIR</sequence>
<dbReference type="GO" id="GO:0005975">
    <property type="term" value="P:carbohydrate metabolic process"/>
    <property type="evidence" value="ECO:0007669"/>
    <property type="project" value="InterPro"/>
</dbReference>
<protein>
    <recommendedName>
        <fullName evidence="4">DUF4450 domain-containing protein</fullName>
    </recommendedName>
</protein>
<reference evidence="2" key="1">
    <citation type="journal article" date="2014" name="Int. J. Syst. Evol. Microbiol.">
        <title>Complete genome sequence of Corynebacterium casei LMG S-19264T (=DSM 44701T), isolated from a smear-ripened cheese.</title>
        <authorList>
            <consortium name="US DOE Joint Genome Institute (JGI-PGF)"/>
            <person name="Walter F."/>
            <person name="Albersmeier A."/>
            <person name="Kalinowski J."/>
            <person name="Ruckert C."/>
        </authorList>
    </citation>
    <scope>NUCLEOTIDE SEQUENCE</scope>
    <source>
        <strain evidence="2">CGMCC 1.12997</strain>
    </source>
</reference>
<feature type="region of interest" description="Disordered" evidence="1">
    <location>
        <begin position="403"/>
        <end position="422"/>
    </location>
</feature>
<evidence type="ECO:0000256" key="1">
    <source>
        <dbReference type="SAM" id="MobiDB-lite"/>
    </source>
</evidence>
<name>A0A917H5X0_9BACT</name>
<dbReference type="InterPro" id="IPR028028">
    <property type="entry name" value="DUF4450"/>
</dbReference>